<dbReference type="AlphaFoldDB" id="A0A7M2WPQ7"/>
<protein>
    <submittedName>
        <fullName evidence="1">Uncharacterized protein</fullName>
    </submittedName>
</protein>
<name>A0A7M2WPQ7_9BACT</name>
<dbReference type="KEGG" id="hbs:IPV69_14225"/>
<reference evidence="1 2" key="1">
    <citation type="submission" date="2020-10" db="EMBL/GenBank/DDBJ databases">
        <title>Wide distribution of Phycisphaera-like planctomycetes from WD2101 soil group in peatlands and genome analysis of the first cultivated representative.</title>
        <authorList>
            <person name="Dedysh S.N."/>
            <person name="Beletsky A.V."/>
            <person name="Ivanova A."/>
            <person name="Kulichevskaya I.S."/>
            <person name="Suzina N.E."/>
            <person name="Philippov D.A."/>
            <person name="Rakitin A.L."/>
            <person name="Mardanov A.V."/>
            <person name="Ravin N.V."/>
        </authorList>
    </citation>
    <scope>NUCLEOTIDE SEQUENCE [LARGE SCALE GENOMIC DNA]</scope>
    <source>
        <strain evidence="1 2">M1803</strain>
    </source>
</reference>
<gene>
    <name evidence="1" type="ORF">IPV69_14225</name>
</gene>
<proteinExistence type="predicted"/>
<evidence type="ECO:0000313" key="1">
    <source>
        <dbReference type="EMBL" id="QOV87446.1"/>
    </source>
</evidence>
<keyword evidence="2" id="KW-1185">Reference proteome</keyword>
<dbReference type="Proteomes" id="UP000593765">
    <property type="component" value="Chromosome"/>
</dbReference>
<dbReference type="EMBL" id="CP063458">
    <property type="protein sequence ID" value="QOV87446.1"/>
    <property type="molecule type" value="Genomic_DNA"/>
</dbReference>
<accession>A0A7M2WPQ7</accession>
<sequence>MKLLIPLLLALLLSGSSDPEHVTPSEFKKQYAEVGMPQSMHSVTYLGRREGRAYIKRSSMSAVSRKWSDHVIYVELTELDANFRDSLPKTEMKDSK</sequence>
<dbReference type="RefSeq" id="WP_206290348.1">
    <property type="nucleotide sequence ID" value="NZ_CP063458.1"/>
</dbReference>
<organism evidence="1 2">
    <name type="scientific">Humisphaera borealis</name>
    <dbReference type="NCBI Taxonomy" id="2807512"/>
    <lineage>
        <taxon>Bacteria</taxon>
        <taxon>Pseudomonadati</taxon>
        <taxon>Planctomycetota</taxon>
        <taxon>Phycisphaerae</taxon>
        <taxon>Tepidisphaerales</taxon>
        <taxon>Tepidisphaeraceae</taxon>
        <taxon>Humisphaera</taxon>
    </lineage>
</organism>
<evidence type="ECO:0000313" key="2">
    <source>
        <dbReference type="Proteomes" id="UP000593765"/>
    </source>
</evidence>